<sequence>WDLVCDQSWLTTLTMTLFLLGCLFGQCLCLLVAHKYGRRKPFFAFLGAQCVVGMVTAFAPDFSSFTILRFFMGMTVPGVLASPSALAREIVGSPYRVKIWFVSTAARSMGVLLLAVVAVLIRDWSLLSLATTVPFVAFFFYW</sequence>
<dbReference type="RefSeq" id="XP_022235333.1">
    <property type="nucleotide sequence ID" value="XM_022379625.1"/>
</dbReference>
<keyword evidence="3 5" id="KW-1133">Transmembrane helix</keyword>
<keyword evidence="2 5" id="KW-0812">Transmembrane</keyword>
<keyword evidence="7" id="KW-1185">Reference proteome</keyword>
<feature type="transmembrane region" description="Helical" evidence="5">
    <location>
        <begin position="99"/>
        <end position="118"/>
    </location>
</feature>
<evidence type="ECO:0000256" key="2">
    <source>
        <dbReference type="ARBA" id="ARBA00022692"/>
    </source>
</evidence>
<comment type="subcellular location">
    <subcellularLocation>
        <location evidence="1">Membrane</location>
        <topology evidence="1">Multi-pass membrane protein</topology>
    </subcellularLocation>
</comment>
<dbReference type="Gene3D" id="1.20.1250.20">
    <property type="entry name" value="MFS general substrate transporter like domains"/>
    <property type="match status" value="1"/>
</dbReference>
<feature type="transmembrane region" description="Helical" evidence="5">
    <location>
        <begin position="12"/>
        <end position="33"/>
    </location>
</feature>
<evidence type="ECO:0000256" key="1">
    <source>
        <dbReference type="ARBA" id="ARBA00004141"/>
    </source>
</evidence>
<dbReference type="GeneID" id="111083248"/>
<evidence type="ECO:0000256" key="5">
    <source>
        <dbReference type="SAM" id="Phobius"/>
    </source>
</evidence>
<evidence type="ECO:0000256" key="3">
    <source>
        <dbReference type="ARBA" id="ARBA00022989"/>
    </source>
</evidence>
<feature type="non-terminal residue" evidence="8">
    <location>
        <position position="142"/>
    </location>
</feature>
<feature type="transmembrane region" description="Helical" evidence="5">
    <location>
        <begin position="66"/>
        <end position="87"/>
    </location>
</feature>
<dbReference type="Proteomes" id="UP000694941">
    <property type="component" value="Unplaced"/>
</dbReference>
<feature type="transmembrane region" description="Helical" evidence="5">
    <location>
        <begin position="42"/>
        <end position="60"/>
    </location>
</feature>
<protein>
    <submittedName>
        <fullName evidence="8">Organic cation transporter protein-like</fullName>
    </submittedName>
</protein>
<evidence type="ECO:0000259" key="6">
    <source>
        <dbReference type="PROSITE" id="PS50850"/>
    </source>
</evidence>
<reference evidence="8" key="1">
    <citation type="submission" date="2025-08" db="UniProtKB">
        <authorList>
            <consortium name="RefSeq"/>
        </authorList>
    </citation>
    <scope>IDENTIFICATION</scope>
    <source>
        <tissue evidence="8">Muscle</tissue>
    </source>
</reference>
<evidence type="ECO:0000256" key="4">
    <source>
        <dbReference type="ARBA" id="ARBA00023136"/>
    </source>
</evidence>
<name>A0ABM1RVC8_LIMPO</name>
<feature type="domain" description="Major facilitator superfamily (MFS) profile" evidence="6">
    <location>
        <begin position="1"/>
        <end position="142"/>
    </location>
</feature>
<feature type="non-terminal residue" evidence="8">
    <location>
        <position position="1"/>
    </location>
</feature>
<dbReference type="PANTHER" id="PTHR24064">
    <property type="entry name" value="SOLUTE CARRIER FAMILY 22 MEMBER"/>
    <property type="match status" value="1"/>
</dbReference>
<dbReference type="PROSITE" id="PS50850">
    <property type="entry name" value="MFS"/>
    <property type="match status" value="1"/>
</dbReference>
<dbReference type="Pfam" id="PF00083">
    <property type="entry name" value="Sugar_tr"/>
    <property type="match status" value="1"/>
</dbReference>
<dbReference type="SUPFAM" id="SSF103473">
    <property type="entry name" value="MFS general substrate transporter"/>
    <property type="match status" value="1"/>
</dbReference>
<gene>
    <name evidence="8" type="primary">LOC111083248</name>
</gene>
<organism evidence="7 8">
    <name type="scientific">Limulus polyphemus</name>
    <name type="common">Atlantic horseshoe crab</name>
    <dbReference type="NCBI Taxonomy" id="6850"/>
    <lineage>
        <taxon>Eukaryota</taxon>
        <taxon>Metazoa</taxon>
        <taxon>Ecdysozoa</taxon>
        <taxon>Arthropoda</taxon>
        <taxon>Chelicerata</taxon>
        <taxon>Merostomata</taxon>
        <taxon>Xiphosura</taxon>
        <taxon>Limulidae</taxon>
        <taxon>Limulus</taxon>
    </lineage>
</organism>
<evidence type="ECO:0000313" key="8">
    <source>
        <dbReference type="RefSeq" id="XP_022235333.1"/>
    </source>
</evidence>
<dbReference type="InterPro" id="IPR036259">
    <property type="entry name" value="MFS_trans_sf"/>
</dbReference>
<dbReference type="InterPro" id="IPR005828">
    <property type="entry name" value="MFS_sugar_transport-like"/>
</dbReference>
<dbReference type="InterPro" id="IPR020846">
    <property type="entry name" value="MFS_dom"/>
</dbReference>
<accession>A0ABM1RVC8</accession>
<evidence type="ECO:0000313" key="7">
    <source>
        <dbReference type="Proteomes" id="UP000694941"/>
    </source>
</evidence>
<keyword evidence="4 5" id="KW-0472">Membrane</keyword>
<proteinExistence type="predicted"/>